<feature type="transmembrane region" description="Helical" evidence="1">
    <location>
        <begin position="559"/>
        <end position="581"/>
    </location>
</feature>
<evidence type="ECO:0000313" key="2">
    <source>
        <dbReference type="EMBL" id="KAK7062696.1"/>
    </source>
</evidence>
<dbReference type="EMBL" id="JAYKXP010000001">
    <property type="protein sequence ID" value="KAK7062696.1"/>
    <property type="molecule type" value="Genomic_DNA"/>
</dbReference>
<reference evidence="2 3" key="1">
    <citation type="submission" date="2024-01" db="EMBL/GenBank/DDBJ databases">
        <title>A draft genome for a cacao thread blight-causing isolate of Paramarasmius palmivorus.</title>
        <authorList>
            <person name="Baruah I.K."/>
            <person name="Bukari Y."/>
            <person name="Amoako-Attah I."/>
            <person name="Meinhardt L.W."/>
            <person name="Bailey B.A."/>
            <person name="Cohen S.P."/>
        </authorList>
    </citation>
    <scope>NUCLEOTIDE SEQUENCE [LARGE SCALE GENOMIC DNA]</scope>
    <source>
        <strain evidence="2 3">GH-12</strain>
    </source>
</reference>
<feature type="transmembrane region" description="Helical" evidence="1">
    <location>
        <begin position="30"/>
        <end position="49"/>
    </location>
</feature>
<gene>
    <name evidence="2" type="ORF">VNI00_000184</name>
</gene>
<name>A0AAW0EC44_9AGAR</name>
<protein>
    <submittedName>
        <fullName evidence="2">Uncharacterized protein</fullName>
    </submittedName>
</protein>
<organism evidence="2 3">
    <name type="scientific">Paramarasmius palmivorus</name>
    <dbReference type="NCBI Taxonomy" id="297713"/>
    <lineage>
        <taxon>Eukaryota</taxon>
        <taxon>Fungi</taxon>
        <taxon>Dikarya</taxon>
        <taxon>Basidiomycota</taxon>
        <taxon>Agaricomycotina</taxon>
        <taxon>Agaricomycetes</taxon>
        <taxon>Agaricomycetidae</taxon>
        <taxon>Agaricales</taxon>
        <taxon>Marasmiineae</taxon>
        <taxon>Marasmiaceae</taxon>
        <taxon>Paramarasmius</taxon>
    </lineage>
</organism>
<keyword evidence="1" id="KW-1133">Transmembrane helix</keyword>
<comment type="caution">
    <text evidence="2">The sequence shown here is derived from an EMBL/GenBank/DDBJ whole genome shotgun (WGS) entry which is preliminary data.</text>
</comment>
<accession>A0AAW0EC44</accession>
<dbReference type="Proteomes" id="UP001383192">
    <property type="component" value="Unassembled WGS sequence"/>
</dbReference>
<dbReference type="AlphaFoldDB" id="A0AAW0EC44"/>
<evidence type="ECO:0000256" key="1">
    <source>
        <dbReference type="SAM" id="Phobius"/>
    </source>
</evidence>
<keyword evidence="1" id="KW-0472">Membrane</keyword>
<proteinExistence type="predicted"/>
<sequence length="759" mass="86043">MSTSPTQSQSELELDPGITPSRKPRSGWKFVLWIGFVIFILSVLYFIALNGGHIIELTRFAHTSVYQNQTWEEVLASGNRDAVVRPLINENQTFDVAITVWMRRTGEEIEQRERQREMNPLTDVLKDLSPSISVSESLENRYYLMGYEEDDIYEKPIFSDVVFHGLTLKDKDIKTKVELQIPTEIFRSPKLSESDLRASVVLIPTSPSPLDFISHYSTWVPPKVKWPRMKAYPFPLNTLNIPNRKLQDRAAEAFAMSFTLLSFQDLPGKCDKTAADVADDIFGASQQDELRGGPDYFGVTHHLPTYRMSEDMSNKHPFVTTRSQIRVSDETHIFNRKDLKASSCGQDQPNITPQLWLCERHYMVNGNWETLLQGHMPDGPNESADWFYAPYMTYLASGAGPKDLEPVPVTRKVCSDSTALDEKQIDQDTMNVTWHVSFSGRSPGKLLMGELWNIPASLKHDDSDWKKESDHSRAELINGLLGHRFDPEAHPRRRLALNTAVSCLSVLATILDLSYWITRTSTVHISVKGTLLLASSYLLDSVVDVVVKIRQDNIQLSHWFSLVALLIKTLIFQWILPLLMIRTAGRLVFLNTDGLSSWIPRRAKANHQERASARADVKTDTRLVIGILVGLVLIYLLFDPYNVFLISPLQSLPTYEDLPEPIIRILVSPLAWTGKLCQMALNERSKVFAGSYRLTVFVQIIEKVLQLALLSERVIGRHSLRWGLCVQDAIDMVILAGLGWQAVRLSRHTTENGGEEDSL</sequence>
<feature type="transmembrane region" description="Helical" evidence="1">
    <location>
        <begin position="621"/>
        <end position="638"/>
    </location>
</feature>
<evidence type="ECO:0000313" key="3">
    <source>
        <dbReference type="Proteomes" id="UP001383192"/>
    </source>
</evidence>
<keyword evidence="3" id="KW-1185">Reference proteome</keyword>
<keyword evidence="1" id="KW-0812">Transmembrane</keyword>